<feature type="transmembrane region" description="Helical" evidence="9">
    <location>
        <begin position="37"/>
        <end position="56"/>
    </location>
</feature>
<protein>
    <recommendedName>
        <fullName evidence="9">Large-conductance mechanosensitive channel</fullName>
    </recommendedName>
</protein>
<keyword evidence="7 9" id="KW-0472">Membrane</keyword>
<comment type="subunit">
    <text evidence="9">Homopentamer.</text>
</comment>
<dbReference type="Gene3D" id="1.10.1200.120">
    <property type="entry name" value="Large-conductance mechanosensitive channel, MscL, domain 1"/>
    <property type="match status" value="1"/>
</dbReference>
<keyword evidence="8 9" id="KW-0407">Ion channel</keyword>
<dbReference type="PRINTS" id="PR01264">
    <property type="entry name" value="MECHCHANNEL"/>
</dbReference>
<dbReference type="PANTHER" id="PTHR30266">
    <property type="entry name" value="MECHANOSENSITIVE CHANNEL MSCL"/>
    <property type="match status" value="1"/>
</dbReference>
<keyword evidence="4 9" id="KW-0812">Transmembrane</keyword>
<evidence type="ECO:0000256" key="4">
    <source>
        <dbReference type="ARBA" id="ARBA00022692"/>
    </source>
</evidence>
<dbReference type="AlphaFoldDB" id="A0A9X1SXB4"/>
<dbReference type="InterPro" id="IPR001185">
    <property type="entry name" value="MS_channel"/>
</dbReference>
<evidence type="ECO:0000256" key="3">
    <source>
        <dbReference type="ARBA" id="ARBA00022475"/>
    </source>
</evidence>
<dbReference type="GO" id="GO:0008381">
    <property type="term" value="F:mechanosensitive monoatomic ion channel activity"/>
    <property type="evidence" value="ECO:0007669"/>
    <property type="project" value="UniProtKB-UniRule"/>
</dbReference>
<comment type="caution">
    <text evidence="10">The sequence shown here is derived from an EMBL/GenBank/DDBJ whole genome shotgun (WGS) entry which is preliminary data.</text>
</comment>
<evidence type="ECO:0000256" key="6">
    <source>
        <dbReference type="ARBA" id="ARBA00023065"/>
    </source>
</evidence>
<keyword evidence="5 9" id="KW-1133">Transmembrane helix</keyword>
<dbReference type="SUPFAM" id="SSF81330">
    <property type="entry name" value="Gated mechanosensitive channel"/>
    <property type="match status" value="1"/>
</dbReference>
<dbReference type="InterPro" id="IPR036019">
    <property type="entry name" value="MscL_channel"/>
</dbReference>
<dbReference type="GO" id="GO:0005886">
    <property type="term" value="C:plasma membrane"/>
    <property type="evidence" value="ECO:0007669"/>
    <property type="project" value="UniProtKB-SubCell"/>
</dbReference>
<proteinExistence type="inferred from homology"/>
<keyword evidence="11" id="KW-1185">Reference proteome</keyword>
<evidence type="ECO:0000313" key="11">
    <source>
        <dbReference type="Proteomes" id="UP001138997"/>
    </source>
</evidence>
<comment type="subcellular location">
    <subcellularLocation>
        <location evidence="9">Cell membrane</location>
        <topology evidence="9">Multi-pass membrane protein</topology>
    </subcellularLocation>
    <subcellularLocation>
        <location evidence="1">Membrane</location>
        <topology evidence="1">Multi-pass membrane protein</topology>
    </subcellularLocation>
</comment>
<sequence>MTSLAGNLTRAALTSPLPRFPHPSKGTADMIKGFRDFILRGNVIELAVAVVIGAAFGKIVSAFTDGIITPLIASLGSKEVGGLNFRIRPSNPATEVQVNELLTSAINFLLVAAVVYFLIIAPMNALMERRRRGEEPEPAAPAEDILLLQEIRDLLRDRPIEQGPQR</sequence>
<evidence type="ECO:0000256" key="7">
    <source>
        <dbReference type="ARBA" id="ARBA00023136"/>
    </source>
</evidence>
<keyword evidence="6 9" id="KW-0406">Ion transport</keyword>
<dbReference type="Proteomes" id="UP001138997">
    <property type="component" value="Unassembled WGS sequence"/>
</dbReference>
<dbReference type="Pfam" id="PF01741">
    <property type="entry name" value="MscL"/>
    <property type="match status" value="1"/>
</dbReference>
<comment type="similarity">
    <text evidence="9">Belongs to the MscL family.</text>
</comment>
<dbReference type="NCBIfam" id="TIGR00220">
    <property type="entry name" value="mscL"/>
    <property type="match status" value="1"/>
</dbReference>
<evidence type="ECO:0000256" key="9">
    <source>
        <dbReference type="HAMAP-Rule" id="MF_00115"/>
    </source>
</evidence>
<evidence type="ECO:0000256" key="1">
    <source>
        <dbReference type="ARBA" id="ARBA00004141"/>
    </source>
</evidence>
<feature type="transmembrane region" description="Helical" evidence="9">
    <location>
        <begin position="101"/>
        <end position="121"/>
    </location>
</feature>
<keyword evidence="3 9" id="KW-1003">Cell membrane</keyword>
<dbReference type="EMBL" id="JAJOMB010000023">
    <property type="protein sequence ID" value="MCD5315654.1"/>
    <property type="molecule type" value="Genomic_DNA"/>
</dbReference>
<evidence type="ECO:0000313" key="10">
    <source>
        <dbReference type="EMBL" id="MCD5315654.1"/>
    </source>
</evidence>
<evidence type="ECO:0000256" key="8">
    <source>
        <dbReference type="ARBA" id="ARBA00023303"/>
    </source>
</evidence>
<accession>A0A9X1SXB4</accession>
<gene>
    <name evidence="9 10" type="primary">mscL</name>
    <name evidence="10" type="ORF">LR394_32630</name>
</gene>
<evidence type="ECO:0000256" key="5">
    <source>
        <dbReference type="ARBA" id="ARBA00022989"/>
    </source>
</evidence>
<organism evidence="10 11">
    <name type="scientific">Kineosporia babensis</name>
    <dbReference type="NCBI Taxonomy" id="499548"/>
    <lineage>
        <taxon>Bacteria</taxon>
        <taxon>Bacillati</taxon>
        <taxon>Actinomycetota</taxon>
        <taxon>Actinomycetes</taxon>
        <taxon>Kineosporiales</taxon>
        <taxon>Kineosporiaceae</taxon>
        <taxon>Kineosporia</taxon>
    </lineage>
</organism>
<evidence type="ECO:0000256" key="2">
    <source>
        <dbReference type="ARBA" id="ARBA00022448"/>
    </source>
</evidence>
<dbReference type="HAMAP" id="MF_00115">
    <property type="entry name" value="MscL"/>
    <property type="match status" value="1"/>
</dbReference>
<keyword evidence="2 9" id="KW-0813">Transport</keyword>
<dbReference type="PANTHER" id="PTHR30266:SF2">
    <property type="entry name" value="LARGE-CONDUCTANCE MECHANOSENSITIVE CHANNEL"/>
    <property type="match status" value="1"/>
</dbReference>
<reference evidence="10" key="1">
    <citation type="submission" date="2021-11" db="EMBL/GenBank/DDBJ databases">
        <title>Streptomyces corallinus and Kineosporia corallina sp. nov., two new coral-derived marine actinobacteria.</title>
        <authorList>
            <person name="Buangrab K."/>
            <person name="Sutthacheep M."/>
            <person name="Yeemin T."/>
            <person name="Harunari E."/>
            <person name="Igarashi Y."/>
            <person name="Sripreechasak P."/>
            <person name="Kanchanasin P."/>
            <person name="Tanasupawat S."/>
            <person name="Phongsopitanun W."/>
        </authorList>
    </citation>
    <scope>NUCLEOTIDE SEQUENCE</scope>
    <source>
        <strain evidence="10">JCM 31032</strain>
    </source>
</reference>
<dbReference type="InterPro" id="IPR037673">
    <property type="entry name" value="MSC/AndL"/>
</dbReference>
<name>A0A9X1SXB4_9ACTN</name>
<comment type="function">
    <text evidence="9">Channel that opens in response to stretch forces in the membrane lipid bilayer. May participate in the regulation of osmotic pressure changes within the cell.</text>
</comment>